<dbReference type="AlphaFoldDB" id="A0A7W3N446"/>
<reference evidence="1 2" key="1">
    <citation type="submission" date="2020-08" db="EMBL/GenBank/DDBJ databases">
        <title>Sequencing the genomes of 1000 actinobacteria strains.</title>
        <authorList>
            <person name="Klenk H.-P."/>
        </authorList>
    </citation>
    <scope>NUCLEOTIDE SEQUENCE [LARGE SCALE GENOMIC DNA]</scope>
    <source>
        <strain evidence="1 2">DSM 45823</strain>
    </source>
</reference>
<dbReference type="Proteomes" id="UP000539313">
    <property type="component" value="Unassembled WGS sequence"/>
</dbReference>
<comment type="caution">
    <text evidence="1">The sequence shown here is derived from an EMBL/GenBank/DDBJ whole genome shotgun (WGS) entry which is preliminary data.</text>
</comment>
<proteinExistence type="predicted"/>
<dbReference type="SUPFAM" id="SSF54909">
    <property type="entry name" value="Dimeric alpha+beta barrel"/>
    <property type="match status" value="1"/>
</dbReference>
<accession>A0A7W3N446</accession>
<evidence type="ECO:0000313" key="1">
    <source>
        <dbReference type="EMBL" id="MBA9007165.1"/>
    </source>
</evidence>
<organism evidence="1 2">
    <name type="scientific">Thermomonospora cellulosilytica</name>
    <dbReference type="NCBI Taxonomy" id="1411118"/>
    <lineage>
        <taxon>Bacteria</taxon>
        <taxon>Bacillati</taxon>
        <taxon>Actinomycetota</taxon>
        <taxon>Actinomycetes</taxon>
        <taxon>Streptosporangiales</taxon>
        <taxon>Thermomonosporaceae</taxon>
        <taxon>Thermomonospora</taxon>
    </lineage>
</organism>
<dbReference type="InterPro" id="IPR011008">
    <property type="entry name" value="Dimeric_a/b-barrel"/>
</dbReference>
<gene>
    <name evidence="1" type="ORF">HNR21_006047</name>
</gene>
<keyword evidence="2" id="KW-1185">Reference proteome</keyword>
<evidence type="ECO:0000313" key="2">
    <source>
        <dbReference type="Proteomes" id="UP000539313"/>
    </source>
</evidence>
<dbReference type="RefSeq" id="WP_182707812.1">
    <property type="nucleotide sequence ID" value="NZ_JACJII010000001.1"/>
</dbReference>
<protein>
    <recommendedName>
        <fullName evidence="3">DUF3291 domain-containing protein</fullName>
    </recommendedName>
</protein>
<sequence>MEIPWSAVEARDTGPVALVMASRFQLSNAWRSPVFLVHSLRLWRQARRSPGALGVSLRAEPLRGTFWTLSAWTDRKALYAYARTDPHGRIMKKIRPWTRDSAFRFWEMPVEDLPRRRDASALWDEAGERLARPEERA</sequence>
<name>A0A7W3N446_9ACTN</name>
<evidence type="ECO:0008006" key="3">
    <source>
        <dbReference type="Google" id="ProtNLM"/>
    </source>
</evidence>
<dbReference type="EMBL" id="JACJII010000001">
    <property type="protein sequence ID" value="MBA9007165.1"/>
    <property type="molecule type" value="Genomic_DNA"/>
</dbReference>